<dbReference type="GO" id="GO:1990519">
    <property type="term" value="P:pyrimidine nucleotide import into mitochondrion"/>
    <property type="evidence" value="ECO:0007669"/>
    <property type="project" value="TreeGrafter"/>
</dbReference>
<evidence type="ECO:0008006" key="13">
    <source>
        <dbReference type="Google" id="ProtNLM"/>
    </source>
</evidence>
<dbReference type="InterPro" id="IPR049562">
    <property type="entry name" value="SLC25A33/36-like"/>
</dbReference>
<evidence type="ECO:0000256" key="4">
    <source>
        <dbReference type="ARBA" id="ARBA00022692"/>
    </source>
</evidence>
<keyword evidence="7" id="KW-1133">Transmembrane helix</keyword>
<evidence type="ECO:0000313" key="12">
    <source>
        <dbReference type="EMBL" id="KFD68136.1"/>
    </source>
</evidence>
<evidence type="ECO:0000256" key="7">
    <source>
        <dbReference type="ARBA" id="ARBA00022989"/>
    </source>
</evidence>
<evidence type="ECO:0000256" key="2">
    <source>
        <dbReference type="ARBA" id="ARBA00006375"/>
    </source>
</evidence>
<dbReference type="PRINTS" id="PR00926">
    <property type="entry name" value="MITOCARRIER"/>
</dbReference>
<dbReference type="GO" id="GO:0015218">
    <property type="term" value="F:pyrimidine nucleotide transmembrane transporter activity"/>
    <property type="evidence" value="ECO:0007669"/>
    <property type="project" value="InterPro"/>
</dbReference>
<feature type="repeat" description="Solcar" evidence="10">
    <location>
        <begin position="251"/>
        <end position="335"/>
    </location>
</feature>
<sequence length="392" mass="44513">MFSESLIQIISGGTAGIVSATVTSPLDVVKTRLQSSQSRSIHNQASGRGRNAKLRLGPLRFAVLNSSKFQSVRPLVPAAADVYVISRNRRFFPNFLVLSQLREITRCEGISALWKGLLPTLVGIVPSRAIYFCAYSHSKKAFENVFDAGTTPVHVCSAACSGFVTTTLSNPIWMVRTRMQLDHGAGVCRMNVKDCVQQVYREYGLRGFLKGVTASYAGLSETILHFGVYEKLKSIYLAHRSNQFMNSMPTMHFPLLMLFGAVARLVASCISYPHEVVRTRLREKASRYHGFFRTLVVIYRLESWHGLYSGLSVHLIKTAERSNVGMWHFWMLISTKERMYREAFLDRRICVLLRVWRITNMNDMLQYQHIVTRLERGSRDSSEAGCSHRREK</sequence>
<evidence type="ECO:0000256" key="8">
    <source>
        <dbReference type="ARBA" id="ARBA00023128"/>
    </source>
</evidence>
<evidence type="ECO:0000256" key="9">
    <source>
        <dbReference type="ARBA" id="ARBA00023136"/>
    </source>
</evidence>
<gene>
    <name evidence="12" type="ORF">M514_02468</name>
</gene>
<organism evidence="12">
    <name type="scientific">Trichuris suis</name>
    <name type="common">pig whipworm</name>
    <dbReference type="NCBI Taxonomy" id="68888"/>
    <lineage>
        <taxon>Eukaryota</taxon>
        <taxon>Metazoa</taxon>
        <taxon>Ecdysozoa</taxon>
        <taxon>Nematoda</taxon>
        <taxon>Enoplea</taxon>
        <taxon>Dorylaimia</taxon>
        <taxon>Trichinellida</taxon>
        <taxon>Trichuridae</taxon>
        <taxon>Trichuris</taxon>
    </lineage>
</organism>
<comment type="subcellular location">
    <subcellularLocation>
        <location evidence="1">Mitochondrion inner membrane</location>
        <topology evidence="1">Multi-pass membrane protein</topology>
    </subcellularLocation>
</comment>
<evidence type="ECO:0000256" key="10">
    <source>
        <dbReference type="PROSITE-ProRule" id="PRU00282"/>
    </source>
</evidence>
<accession>A0A085NF90</accession>
<dbReference type="InterPro" id="IPR018108">
    <property type="entry name" value="MCP_transmembrane"/>
</dbReference>
<keyword evidence="5" id="KW-0677">Repeat</keyword>
<dbReference type="PANTHER" id="PTHR45829:SF4">
    <property type="entry name" value="MITOCHONDRIAL CARRIER PROTEIN RIM2"/>
    <property type="match status" value="1"/>
</dbReference>
<feature type="non-terminal residue" evidence="12">
    <location>
        <position position="392"/>
    </location>
</feature>
<reference evidence="12" key="1">
    <citation type="journal article" date="2014" name="Nat. Genet.">
        <title>Genome and transcriptome of the porcine whipworm Trichuris suis.</title>
        <authorList>
            <person name="Jex A.R."/>
            <person name="Nejsum P."/>
            <person name="Schwarz E.M."/>
            <person name="Hu L."/>
            <person name="Young N.D."/>
            <person name="Hall R.S."/>
            <person name="Korhonen P.K."/>
            <person name="Liao S."/>
            <person name="Thamsborg S."/>
            <person name="Xia J."/>
            <person name="Xu P."/>
            <person name="Wang S."/>
            <person name="Scheerlinck J.P."/>
            <person name="Hofmann A."/>
            <person name="Sternberg P.W."/>
            <person name="Wang J."/>
            <person name="Gasser R.B."/>
        </authorList>
    </citation>
    <scope>NUCLEOTIDE SEQUENCE [LARGE SCALE GENOMIC DNA]</scope>
    <source>
        <strain evidence="12">DCEP-RM93F</strain>
    </source>
</reference>
<evidence type="ECO:0000256" key="11">
    <source>
        <dbReference type="RuleBase" id="RU000488"/>
    </source>
</evidence>
<dbReference type="PROSITE" id="PS50920">
    <property type="entry name" value="SOLCAR"/>
    <property type="match status" value="3"/>
</dbReference>
<dbReference type="Gene3D" id="1.50.40.10">
    <property type="entry name" value="Mitochondrial carrier domain"/>
    <property type="match status" value="1"/>
</dbReference>
<dbReference type="Proteomes" id="UP000030758">
    <property type="component" value="Unassembled WGS sequence"/>
</dbReference>
<dbReference type="PANTHER" id="PTHR45829">
    <property type="entry name" value="MITOCHONDRIAL CARRIER PROTEIN RIM2"/>
    <property type="match status" value="1"/>
</dbReference>
<protein>
    <recommendedName>
        <fullName evidence="13">Mitochondrial carrier protein</fullName>
    </recommendedName>
</protein>
<keyword evidence="4 10" id="KW-0812">Transmembrane</keyword>
<keyword evidence="6" id="KW-0999">Mitochondrion inner membrane</keyword>
<name>A0A085NF90_9BILA</name>
<keyword evidence="8" id="KW-0496">Mitochondrion</keyword>
<dbReference type="AlphaFoldDB" id="A0A085NF90"/>
<evidence type="ECO:0000256" key="1">
    <source>
        <dbReference type="ARBA" id="ARBA00004448"/>
    </source>
</evidence>
<keyword evidence="9 10" id="KW-0472">Membrane</keyword>
<feature type="repeat" description="Solcar" evidence="10">
    <location>
        <begin position="149"/>
        <end position="235"/>
    </location>
</feature>
<feature type="repeat" description="Solcar" evidence="10">
    <location>
        <begin position="3"/>
        <end position="141"/>
    </location>
</feature>
<keyword evidence="3 11" id="KW-0813">Transport</keyword>
<evidence type="ECO:0000256" key="6">
    <source>
        <dbReference type="ARBA" id="ARBA00022792"/>
    </source>
</evidence>
<dbReference type="EMBL" id="KL367507">
    <property type="protein sequence ID" value="KFD68136.1"/>
    <property type="molecule type" value="Genomic_DNA"/>
</dbReference>
<comment type="similarity">
    <text evidence="2 11">Belongs to the mitochondrial carrier (TC 2.A.29) family.</text>
</comment>
<evidence type="ECO:0000256" key="3">
    <source>
        <dbReference type="ARBA" id="ARBA00022448"/>
    </source>
</evidence>
<dbReference type="InterPro" id="IPR023395">
    <property type="entry name" value="MCP_dom_sf"/>
</dbReference>
<dbReference type="Pfam" id="PF00153">
    <property type="entry name" value="Mito_carr"/>
    <property type="match status" value="4"/>
</dbReference>
<dbReference type="GO" id="GO:0005743">
    <property type="term" value="C:mitochondrial inner membrane"/>
    <property type="evidence" value="ECO:0007669"/>
    <property type="project" value="UniProtKB-SubCell"/>
</dbReference>
<dbReference type="InterPro" id="IPR002067">
    <property type="entry name" value="MCP"/>
</dbReference>
<evidence type="ECO:0000256" key="5">
    <source>
        <dbReference type="ARBA" id="ARBA00022737"/>
    </source>
</evidence>
<dbReference type="SUPFAM" id="SSF103506">
    <property type="entry name" value="Mitochondrial carrier"/>
    <property type="match status" value="1"/>
</dbReference>
<proteinExistence type="inferred from homology"/>